<reference evidence="3 4" key="1">
    <citation type="submission" date="2019-08" db="EMBL/GenBank/DDBJ databases">
        <title>Identification of a novel species of the genus Boseongicola.</title>
        <authorList>
            <person name="Zhang X.-Q."/>
        </authorList>
    </citation>
    <scope>NUCLEOTIDE SEQUENCE [LARGE SCALE GENOMIC DNA]</scope>
    <source>
        <strain evidence="3 4">HY14</strain>
    </source>
</reference>
<evidence type="ECO:0000313" key="3">
    <source>
        <dbReference type="EMBL" id="TYB82424.1"/>
    </source>
</evidence>
<dbReference type="GO" id="GO:0016491">
    <property type="term" value="F:oxidoreductase activity"/>
    <property type="evidence" value="ECO:0007669"/>
    <property type="project" value="UniProtKB-KW"/>
</dbReference>
<protein>
    <submittedName>
        <fullName evidence="3">Ldh family oxidoreductase</fullName>
    </submittedName>
</protein>
<dbReference type="Proteomes" id="UP000322080">
    <property type="component" value="Unassembled WGS sequence"/>
</dbReference>
<dbReference type="AlphaFoldDB" id="A0A5D0RPB9"/>
<evidence type="ECO:0000313" key="4">
    <source>
        <dbReference type="Proteomes" id="UP000322080"/>
    </source>
</evidence>
<organism evidence="3 4">
    <name type="scientific">Maritimibacter fusiformis</name>
    <dbReference type="NCBI Taxonomy" id="2603819"/>
    <lineage>
        <taxon>Bacteria</taxon>
        <taxon>Pseudomonadati</taxon>
        <taxon>Pseudomonadota</taxon>
        <taxon>Alphaproteobacteria</taxon>
        <taxon>Rhodobacterales</taxon>
        <taxon>Roseobacteraceae</taxon>
        <taxon>Maritimibacter</taxon>
    </lineage>
</organism>
<evidence type="ECO:0000256" key="1">
    <source>
        <dbReference type="ARBA" id="ARBA00006056"/>
    </source>
</evidence>
<sequence length="351" mass="35120">MCAFPWSPTGEGCAPVSAEAPPIPRFPAAVLEAFASRLLAAAGVAPDQAASVTENLIWNDAAGRHNHGFDRLPAMLERLRDGTIAGGAAMRFSDIAPTLARLDAAGGFGQHAGRLAIDRAVGLARAEGVGIVGVANSHFFGTGAFFVARAAAAGMIAFAFSNSYAKVAAHGGSHPVLGTNPLAFAAPRGAADPLIVDFSTASLAGSTQRAGGEMPEGAVDEATGALKPAAGAKGFGLALMVEVLAGVLTGAGIGREVGSLYSPGTRPADSGHLFMVLDPARWLGPEAFVARMETLVDMVASSGPDGAVRLPGAARAEALRMSAAQGIGLTPATLAALGHLAGAYGIDPLPA</sequence>
<comment type="caution">
    <text evidence="3">The sequence shown here is derived from an EMBL/GenBank/DDBJ whole genome shotgun (WGS) entry which is preliminary data.</text>
</comment>
<keyword evidence="4" id="KW-1185">Reference proteome</keyword>
<evidence type="ECO:0000256" key="2">
    <source>
        <dbReference type="ARBA" id="ARBA00023002"/>
    </source>
</evidence>
<dbReference type="SUPFAM" id="SSF89733">
    <property type="entry name" value="L-sulfolactate dehydrogenase-like"/>
    <property type="match status" value="1"/>
</dbReference>
<dbReference type="InterPro" id="IPR043144">
    <property type="entry name" value="Mal/L-sulf/L-lact_DH-like_ah"/>
</dbReference>
<dbReference type="PANTHER" id="PTHR11091">
    <property type="entry name" value="OXIDOREDUCTASE-RELATED"/>
    <property type="match status" value="1"/>
</dbReference>
<dbReference type="Gene3D" id="1.10.1530.10">
    <property type="match status" value="1"/>
</dbReference>
<accession>A0A5D0RPB9</accession>
<dbReference type="EMBL" id="VSIY01000004">
    <property type="protein sequence ID" value="TYB82424.1"/>
    <property type="molecule type" value="Genomic_DNA"/>
</dbReference>
<dbReference type="Pfam" id="PF02615">
    <property type="entry name" value="Ldh_2"/>
    <property type="match status" value="1"/>
</dbReference>
<dbReference type="InterPro" id="IPR043143">
    <property type="entry name" value="Mal/L-sulf/L-lact_DH-like_NADP"/>
</dbReference>
<dbReference type="InterPro" id="IPR036111">
    <property type="entry name" value="Mal/L-sulfo/L-lacto_DH-like_sf"/>
</dbReference>
<dbReference type="PANTHER" id="PTHR11091:SF0">
    <property type="entry name" value="MALATE DEHYDROGENASE"/>
    <property type="match status" value="1"/>
</dbReference>
<dbReference type="InterPro" id="IPR003767">
    <property type="entry name" value="Malate/L-lactate_DH-like"/>
</dbReference>
<proteinExistence type="inferred from homology"/>
<gene>
    <name evidence="3" type="ORF">FVF75_06835</name>
</gene>
<dbReference type="Gene3D" id="3.30.1370.60">
    <property type="entry name" value="Hypothetical oxidoreductase yiak, domain 2"/>
    <property type="match status" value="1"/>
</dbReference>
<name>A0A5D0RPB9_9RHOB</name>
<keyword evidence="2" id="KW-0560">Oxidoreductase</keyword>
<comment type="similarity">
    <text evidence="1">Belongs to the LDH2/MDH2 oxidoreductase family.</text>
</comment>